<dbReference type="InterPro" id="IPR039424">
    <property type="entry name" value="SBP_5"/>
</dbReference>
<proteinExistence type="inferred from homology"/>
<dbReference type="AlphaFoldDB" id="A0A1N7D0G7"/>
<dbReference type="GO" id="GO:0043190">
    <property type="term" value="C:ATP-binding cassette (ABC) transporter complex"/>
    <property type="evidence" value="ECO:0007669"/>
    <property type="project" value="InterPro"/>
</dbReference>
<dbReference type="STRING" id="1344003.SAMN05445060_0478"/>
<dbReference type="OrthoDB" id="9796817at2"/>
<dbReference type="GO" id="GO:0015833">
    <property type="term" value="P:peptide transport"/>
    <property type="evidence" value="ECO:0007669"/>
    <property type="project" value="TreeGrafter"/>
</dbReference>
<dbReference type="Gene3D" id="3.90.76.10">
    <property type="entry name" value="Dipeptide-binding Protein, Domain 1"/>
    <property type="match status" value="1"/>
</dbReference>
<keyword evidence="7" id="KW-1185">Reference proteome</keyword>
<reference evidence="6 7" key="1">
    <citation type="submission" date="2017-01" db="EMBL/GenBank/DDBJ databases">
        <authorList>
            <person name="Mah S.A."/>
            <person name="Swanson W.J."/>
            <person name="Moy G.W."/>
            <person name="Vacquier V.D."/>
        </authorList>
    </citation>
    <scope>NUCLEOTIDE SEQUENCE [LARGE SCALE GENOMIC DNA]</scope>
    <source>
        <strain evidence="6 7">CPCC 203464</strain>
    </source>
</reference>
<dbReference type="PIRSF" id="PIRSF002741">
    <property type="entry name" value="MppA"/>
    <property type="match status" value="1"/>
</dbReference>
<evidence type="ECO:0000313" key="6">
    <source>
        <dbReference type="EMBL" id="SIR69214.1"/>
    </source>
</evidence>
<keyword evidence="2" id="KW-0813">Transport</keyword>
<dbReference type="SUPFAM" id="SSF53850">
    <property type="entry name" value="Periplasmic binding protein-like II"/>
    <property type="match status" value="1"/>
</dbReference>
<dbReference type="PANTHER" id="PTHR30290">
    <property type="entry name" value="PERIPLASMIC BINDING COMPONENT OF ABC TRANSPORTER"/>
    <property type="match status" value="1"/>
</dbReference>
<evidence type="ECO:0000256" key="1">
    <source>
        <dbReference type="ARBA" id="ARBA00005695"/>
    </source>
</evidence>
<evidence type="ECO:0000256" key="2">
    <source>
        <dbReference type="ARBA" id="ARBA00022448"/>
    </source>
</evidence>
<dbReference type="RefSeq" id="WP_076476083.1">
    <property type="nucleotide sequence ID" value="NZ_FTNT01000001.1"/>
</dbReference>
<gene>
    <name evidence="6" type="ORF">SAMN05445060_0478</name>
</gene>
<feature type="signal peptide" evidence="4">
    <location>
        <begin position="1"/>
        <end position="22"/>
    </location>
</feature>
<dbReference type="PROSITE" id="PS51257">
    <property type="entry name" value="PROKAR_LIPOPROTEIN"/>
    <property type="match status" value="1"/>
</dbReference>
<dbReference type="EMBL" id="FTNT01000001">
    <property type="protein sequence ID" value="SIR69214.1"/>
    <property type="molecule type" value="Genomic_DNA"/>
</dbReference>
<sequence length="534" mass="58923">MPSTTRLAASWAGAAAAVVLVAACGTASGDRVPPAGATPRDGGALIVGQYQEVTQFDPNRQYSWETWRIDRNIYESLVDEDLSSPTGVPKIVPKLATSWTVSPDATSYTFQLRRGVRFTDGTPFDAAAVQFNVRRFTDPTFAYYDKTAATTMSMVYGDLASFTVLDDHTVRYTFAHPFLDFLRQIPNSGNAPSAFFSPTALRKYGQDGLSDHPTGTGPFVFRERVRGDHTTLVRNKNYWGPRPHLDKVVFKPVTDDQARVAALQTGEVDVISRVPSDSAAALQKTGYSLPENRNAPQLVYYNYNFTNQYMQDKRVRQAIIQAVDRKQLADKIYKKAAEPVTAILNRGNEAYDPTAVDQPYDPANARKLITEAGYRPGQVKFNILTDTAGQPTAEFIQQALKGVGVDASVQSFEWITYGTRQSNLTPDDGIYLGEWGYVASNWLKIANTKAIPKTAQQYADPDGGSARAISAAATNGDAARSTALWQVAQRRWAQDASIFPLLSFTRYYAVSRHVGGFVWAQQNHYDLSRVWVGG</sequence>
<dbReference type="InterPro" id="IPR000914">
    <property type="entry name" value="SBP_5_dom"/>
</dbReference>
<dbReference type="InterPro" id="IPR030678">
    <property type="entry name" value="Peptide/Ni-bd"/>
</dbReference>
<dbReference type="Pfam" id="PF00496">
    <property type="entry name" value="SBP_bac_5"/>
    <property type="match status" value="1"/>
</dbReference>
<dbReference type="Proteomes" id="UP000186218">
    <property type="component" value="Unassembled WGS sequence"/>
</dbReference>
<evidence type="ECO:0000259" key="5">
    <source>
        <dbReference type="Pfam" id="PF00496"/>
    </source>
</evidence>
<name>A0A1N7D0G7_9NOCA</name>
<evidence type="ECO:0000256" key="4">
    <source>
        <dbReference type="SAM" id="SignalP"/>
    </source>
</evidence>
<accession>A0A1N7D0G7</accession>
<comment type="similarity">
    <text evidence="1">Belongs to the bacterial solute-binding protein 5 family.</text>
</comment>
<dbReference type="Gene3D" id="3.40.190.10">
    <property type="entry name" value="Periplasmic binding protein-like II"/>
    <property type="match status" value="1"/>
</dbReference>
<feature type="chain" id="PRO_5039058522" evidence="4">
    <location>
        <begin position="23"/>
        <end position="534"/>
    </location>
</feature>
<dbReference type="Gene3D" id="3.10.105.10">
    <property type="entry name" value="Dipeptide-binding Protein, Domain 3"/>
    <property type="match status" value="1"/>
</dbReference>
<organism evidence="6 7">
    <name type="scientific">Williamsia sterculiae</name>
    <dbReference type="NCBI Taxonomy" id="1344003"/>
    <lineage>
        <taxon>Bacteria</taxon>
        <taxon>Bacillati</taxon>
        <taxon>Actinomycetota</taxon>
        <taxon>Actinomycetes</taxon>
        <taxon>Mycobacteriales</taxon>
        <taxon>Nocardiaceae</taxon>
        <taxon>Williamsia</taxon>
    </lineage>
</organism>
<dbReference type="GO" id="GO:0042597">
    <property type="term" value="C:periplasmic space"/>
    <property type="evidence" value="ECO:0007669"/>
    <property type="project" value="UniProtKB-ARBA"/>
</dbReference>
<protein>
    <submittedName>
        <fullName evidence="6">Peptide/nickel transport system substrate-binding protein</fullName>
    </submittedName>
</protein>
<keyword evidence="3 4" id="KW-0732">Signal</keyword>
<evidence type="ECO:0000256" key="3">
    <source>
        <dbReference type="ARBA" id="ARBA00022729"/>
    </source>
</evidence>
<dbReference type="GO" id="GO:1904680">
    <property type="term" value="F:peptide transmembrane transporter activity"/>
    <property type="evidence" value="ECO:0007669"/>
    <property type="project" value="TreeGrafter"/>
</dbReference>
<evidence type="ECO:0000313" key="7">
    <source>
        <dbReference type="Proteomes" id="UP000186218"/>
    </source>
</evidence>
<dbReference type="PANTHER" id="PTHR30290:SF9">
    <property type="entry name" value="OLIGOPEPTIDE-BINDING PROTEIN APPA"/>
    <property type="match status" value="1"/>
</dbReference>
<feature type="domain" description="Solute-binding protein family 5" evidence="5">
    <location>
        <begin position="90"/>
        <end position="436"/>
    </location>
</feature>